<protein>
    <submittedName>
        <fullName evidence="7">TIGR04283 family arsenosugar biosynthesis glycosyltransferase</fullName>
    </submittedName>
</protein>
<dbReference type="RefSeq" id="WP_379728641.1">
    <property type="nucleotide sequence ID" value="NZ_JBHRYJ010000003.1"/>
</dbReference>
<evidence type="ECO:0000313" key="8">
    <source>
        <dbReference type="Proteomes" id="UP001595711"/>
    </source>
</evidence>
<evidence type="ECO:0000256" key="1">
    <source>
        <dbReference type="ARBA" id="ARBA00004236"/>
    </source>
</evidence>
<keyword evidence="2" id="KW-1003">Cell membrane</keyword>
<keyword evidence="3" id="KW-0328">Glycosyltransferase</keyword>
<feature type="domain" description="Glycosyltransferase 2-like" evidence="6">
    <location>
        <begin position="11"/>
        <end position="119"/>
    </location>
</feature>
<comment type="caution">
    <text evidence="7">The sequence shown here is derived from an EMBL/GenBank/DDBJ whole genome shotgun (WGS) entry which is preliminary data.</text>
</comment>
<dbReference type="SUPFAM" id="SSF53448">
    <property type="entry name" value="Nucleotide-diphospho-sugar transferases"/>
    <property type="match status" value="1"/>
</dbReference>
<dbReference type="InterPro" id="IPR029044">
    <property type="entry name" value="Nucleotide-diphossugar_trans"/>
</dbReference>
<keyword evidence="8" id="KW-1185">Reference proteome</keyword>
<dbReference type="PANTHER" id="PTHR43646:SF2">
    <property type="entry name" value="GLYCOSYLTRANSFERASE 2-LIKE DOMAIN-CONTAINING PROTEIN"/>
    <property type="match status" value="1"/>
</dbReference>
<evidence type="ECO:0000256" key="5">
    <source>
        <dbReference type="ARBA" id="ARBA00023136"/>
    </source>
</evidence>
<reference evidence="8" key="1">
    <citation type="journal article" date="2019" name="Int. J. Syst. Evol. Microbiol.">
        <title>The Global Catalogue of Microorganisms (GCM) 10K type strain sequencing project: providing services to taxonomists for standard genome sequencing and annotation.</title>
        <authorList>
            <consortium name="The Broad Institute Genomics Platform"/>
            <consortium name="The Broad Institute Genome Sequencing Center for Infectious Disease"/>
            <person name="Wu L."/>
            <person name="Ma J."/>
        </authorList>
    </citation>
    <scope>NUCLEOTIDE SEQUENCE [LARGE SCALE GENOMIC DNA]</scope>
    <source>
        <strain evidence="8">KCTC 42182</strain>
    </source>
</reference>
<evidence type="ECO:0000256" key="4">
    <source>
        <dbReference type="ARBA" id="ARBA00022679"/>
    </source>
</evidence>
<dbReference type="Proteomes" id="UP001595711">
    <property type="component" value="Unassembled WGS sequence"/>
</dbReference>
<name>A0ABV7VIT7_9PROT</name>
<keyword evidence="5" id="KW-0472">Membrane</keyword>
<dbReference type="CDD" id="cd02522">
    <property type="entry name" value="GT_2_like_a"/>
    <property type="match status" value="1"/>
</dbReference>
<dbReference type="Pfam" id="PF00535">
    <property type="entry name" value="Glycos_transf_2"/>
    <property type="match status" value="1"/>
</dbReference>
<dbReference type="NCBIfam" id="TIGR04283">
    <property type="entry name" value="glyco_like_mftF"/>
    <property type="match status" value="1"/>
</dbReference>
<evidence type="ECO:0000313" key="7">
    <source>
        <dbReference type="EMBL" id="MFC3677155.1"/>
    </source>
</evidence>
<dbReference type="PANTHER" id="PTHR43646">
    <property type="entry name" value="GLYCOSYLTRANSFERASE"/>
    <property type="match status" value="1"/>
</dbReference>
<accession>A0ABV7VIT7</accession>
<gene>
    <name evidence="7" type="ORF">ACFOOQ_16480</name>
</gene>
<dbReference type="Gene3D" id="3.90.550.10">
    <property type="entry name" value="Spore Coat Polysaccharide Biosynthesis Protein SpsA, Chain A"/>
    <property type="match status" value="1"/>
</dbReference>
<organism evidence="7 8">
    <name type="scientific">Ferrovibrio xuzhouensis</name>
    <dbReference type="NCBI Taxonomy" id="1576914"/>
    <lineage>
        <taxon>Bacteria</taxon>
        <taxon>Pseudomonadati</taxon>
        <taxon>Pseudomonadota</taxon>
        <taxon>Alphaproteobacteria</taxon>
        <taxon>Rhodospirillales</taxon>
        <taxon>Rhodospirillaceae</taxon>
        <taxon>Ferrovibrio</taxon>
    </lineage>
</organism>
<evidence type="ECO:0000256" key="2">
    <source>
        <dbReference type="ARBA" id="ARBA00022475"/>
    </source>
</evidence>
<comment type="subcellular location">
    <subcellularLocation>
        <location evidence="1">Cell membrane</location>
    </subcellularLocation>
</comment>
<keyword evidence="4" id="KW-0808">Transferase</keyword>
<evidence type="ECO:0000259" key="6">
    <source>
        <dbReference type="Pfam" id="PF00535"/>
    </source>
</evidence>
<proteinExistence type="predicted"/>
<dbReference type="InterPro" id="IPR001173">
    <property type="entry name" value="Glyco_trans_2-like"/>
</dbReference>
<dbReference type="InterPro" id="IPR026461">
    <property type="entry name" value="Trfase_2_rSAM/seldom_assoc"/>
</dbReference>
<evidence type="ECO:0000256" key="3">
    <source>
        <dbReference type="ARBA" id="ARBA00022676"/>
    </source>
</evidence>
<sequence length="234" mass="25674">MSDKADLAKLSIIVPALNEEATIVSTLARLARFRAQGATLIVVDGSSSDATVEIARQHADLVLCTPRGRAVQMNAGASASCGALLLFLHADTALPDGADGLLGAVLCEDTKLWGRFDVRIAGRHWLLTIIAVMMNVRSRLTGIATGDQAIFVRRGTFESVGGYPAIPLMEDIALSRNLKQLRRPVCLRARVTTSGRRWEKHGVAQTMLLMWRLRFEYWAGADPWKLAKRYGYEP</sequence>
<dbReference type="EMBL" id="JBHRYJ010000003">
    <property type="protein sequence ID" value="MFC3677155.1"/>
    <property type="molecule type" value="Genomic_DNA"/>
</dbReference>